<evidence type="ECO:0000256" key="15">
    <source>
        <dbReference type="HAMAP-Rule" id="MF_01019"/>
    </source>
</evidence>
<dbReference type="HAMAP" id="MF_01019">
    <property type="entry name" value="HisIE"/>
    <property type="match status" value="1"/>
</dbReference>
<feature type="domain" description="Phosphoribosyl-AMP cyclohydrolase" evidence="16">
    <location>
        <begin position="29"/>
        <end position="102"/>
    </location>
</feature>
<dbReference type="EC" id="3.5.4.19" evidence="15"/>
<comment type="similarity">
    <text evidence="6 15">In the C-terminal section; belongs to the PRA-PH family.</text>
</comment>
<dbReference type="Gene3D" id="3.10.20.810">
    <property type="entry name" value="Phosphoribosyl-AMP cyclohydrolase"/>
    <property type="match status" value="1"/>
</dbReference>
<dbReference type="PANTHER" id="PTHR42945:SF1">
    <property type="entry name" value="HISTIDINE BIOSYNTHESIS BIFUNCTIONAL PROTEIN HIS7"/>
    <property type="match status" value="1"/>
</dbReference>
<dbReference type="EC" id="3.6.1.31" evidence="15"/>
<dbReference type="GO" id="GO:0004636">
    <property type="term" value="F:phosphoribosyl-ATP diphosphatase activity"/>
    <property type="evidence" value="ECO:0007669"/>
    <property type="project" value="UniProtKB-UniRule"/>
</dbReference>
<dbReference type="InterPro" id="IPR026660">
    <property type="entry name" value="PRA-CH"/>
</dbReference>
<keyword evidence="9 15" id="KW-0028">Amino-acid biosynthesis</keyword>
<comment type="caution">
    <text evidence="17">The sequence shown here is derived from an EMBL/GenBank/DDBJ whole genome shotgun (WGS) entry which is preliminary data.</text>
</comment>
<evidence type="ECO:0000256" key="6">
    <source>
        <dbReference type="ARBA" id="ARBA00007731"/>
    </source>
</evidence>
<name>A0A7V4DEI8_9BACT</name>
<keyword evidence="13 15" id="KW-0368">Histidine biosynthesis</keyword>
<organism evidence="17">
    <name type="scientific">Candidatus Caldatribacterium californiense</name>
    <dbReference type="NCBI Taxonomy" id="1454726"/>
    <lineage>
        <taxon>Bacteria</taxon>
        <taxon>Pseudomonadati</taxon>
        <taxon>Atribacterota</taxon>
        <taxon>Atribacteria</taxon>
        <taxon>Atribacterales</taxon>
        <taxon>Candidatus Caldatribacteriaceae</taxon>
        <taxon>Candidatus Caldatribacterium</taxon>
    </lineage>
</organism>
<reference evidence="17" key="1">
    <citation type="journal article" date="2020" name="mSystems">
        <title>Genome- and Community-Level Interaction Insights into Carbon Utilization and Element Cycling Functions of Hydrothermarchaeota in Hydrothermal Sediment.</title>
        <authorList>
            <person name="Zhou Z."/>
            <person name="Liu Y."/>
            <person name="Xu W."/>
            <person name="Pan J."/>
            <person name="Luo Z.H."/>
            <person name="Li M."/>
        </authorList>
    </citation>
    <scope>NUCLEOTIDE SEQUENCE [LARGE SCALE GENOMIC DNA]</scope>
    <source>
        <strain evidence="17">SpSt-747</strain>
    </source>
</reference>
<evidence type="ECO:0000256" key="14">
    <source>
        <dbReference type="ARBA" id="ARBA00023268"/>
    </source>
</evidence>
<proteinExistence type="inferred from homology"/>
<evidence type="ECO:0000256" key="4">
    <source>
        <dbReference type="ARBA" id="ARBA00005169"/>
    </source>
</evidence>
<evidence type="ECO:0000256" key="2">
    <source>
        <dbReference type="ARBA" id="ARBA00001460"/>
    </source>
</evidence>
<dbReference type="GO" id="GO:0004635">
    <property type="term" value="F:phosphoribosyl-AMP cyclohydrolase activity"/>
    <property type="evidence" value="ECO:0007669"/>
    <property type="project" value="UniProtKB-UniRule"/>
</dbReference>
<dbReference type="GO" id="GO:0000105">
    <property type="term" value="P:L-histidine biosynthetic process"/>
    <property type="evidence" value="ECO:0007669"/>
    <property type="project" value="UniProtKB-UniRule"/>
</dbReference>
<dbReference type="HAMAP" id="MF_01021">
    <property type="entry name" value="HisI"/>
    <property type="match status" value="1"/>
</dbReference>
<keyword evidence="14 15" id="KW-0511">Multifunctional enzyme</keyword>
<evidence type="ECO:0000256" key="8">
    <source>
        <dbReference type="ARBA" id="ARBA00022490"/>
    </source>
</evidence>
<evidence type="ECO:0000256" key="10">
    <source>
        <dbReference type="ARBA" id="ARBA00022741"/>
    </source>
</evidence>
<comment type="subcellular location">
    <subcellularLocation>
        <location evidence="3 15">Cytoplasm</location>
    </subcellularLocation>
</comment>
<dbReference type="NCBIfam" id="NF002747">
    <property type="entry name" value="PRK02759.1"/>
    <property type="match status" value="1"/>
</dbReference>
<sequence>MGLFEELRFDEHGLIPAVVQDAVTGKVLMVAYMNEEALRKTLETRTTWFYSRSRKTLWHKGETSGHVQHVERVYVDCDRDCLLVQVRQEGVACHTGFFSCFHRMVEGTEISEPRASCPASPLLAFLGDLFLIIEERAERPSPSSYTARLLAEGKEKILRKVTEEATEVLLAAFEGEETRRDHLRYEVADLLYHLLVLLKHEGLTYAEVMEELRNRHIKAQATTS</sequence>
<evidence type="ECO:0000256" key="9">
    <source>
        <dbReference type="ARBA" id="ARBA00022605"/>
    </source>
</evidence>
<dbReference type="SUPFAM" id="SSF141734">
    <property type="entry name" value="HisI-like"/>
    <property type="match status" value="1"/>
</dbReference>
<evidence type="ECO:0000256" key="12">
    <source>
        <dbReference type="ARBA" id="ARBA00022840"/>
    </source>
</evidence>
<evidence type="ECO:0000256" key="13">
    <source>
        <dbReference type="ARBA" id="ARBA00023102"/>
    </source>
</evidence>
<evidence type="ECO:0000256" key="3">
    <source>
        <dbReference type="ARBA" id="ARBA00004496"/>
    </source>
</evidence>
<dbReference type="InterPro" id="IPR038019">
    <property type="entry name" value="PRib_AMP_CycHydrolase_sf"/>
</dbReference>
<keyword evidence="10 15" id="KW-0547">Nucleotide-binding</keyword>
<dbReference type="InterPro" id="IPR021130">
    <property type="entry name" value="PRib-ATP_PPHydrolase-like"/>
</dbReference>
<keyword evidence="8 15" id="KW-0963">Cytoplasm</keyword>
<comment type="pathway">
    <text evidence="4 15">Amino-acid biosynthesis; L-histidine biosynthesis; L-histidine from 5-phospho-alpha-D-ribose 1-diphosphate: step 3/9.</text>
</comment>
<dbReference type="EMBL" id="DTFV01000133">
    <property type="protein sequence ID" value="HGI31498.1"/>
    <property type="molecule type" value="Genomic_DNA"/>
</dbReference>
<gene>
    <name evidence="15" type="primary">hisI</name>
    <name evidence="15" type="synonym">hisIE</name>
    <name evidence="17" type="ORF">ENV30_09395</name>
</gene>
<dbReference type="InterPro" id="IPR023019">
    <property type="entry name" value="His_synth_HisIE"/>
</dbReference>
<dbReference type="GO" id="GO:0005737">
    <property type="term" value="C:cytoplasm"/>
    <property type="evidence" value="ECO:0007669"/>
    <property type="project" value="UniProtKB-SubCell"/>
</dbReference>
<dbReference type="CDD" id="cd11534">
    <property type="entry name" value="NTP-PPase_HisIE_like"/>
    <property type="match status" value="1"/>
</dbReference>
<dbReference type="AlphaFoldDB" id="A0A7V4DEI8"/>
<dbReference type="FunFam" id="3.10.20.810:FF:000001">
    <property type="entry name" value="Histidine biosynthesis bifunctional protein HisIE"/>
    <property type="match status" value="1"/>
</dbReference>
<accession>A0A7V4DEI8</accession>
<dbReference type="NCBIfam" id="TIGR03188">
    <property type="entry name" value="histidine_hisI"/>
    <property type="match status" value="1"/>
</dbReference>
<evidence type="ECO:0000256" key="5">
    <source>
        <dbReference type="ARBA" id="ARBA00005204"/>
    </source>
</evidence>
<keyword evidence="12 15" id="KW-0067">ATP-binding</keyword>
<dbReference type="Pfam" id="PF01503">
    <property type="entry name" value="PRA-PH"/>
    <property type="match status" value="1"/>
</dbReference>
<evidence type="ECO:0000256" key="1">
    <source>
        <dbReference type="ARBA" id="ARBA00000024"/>
    </source>
</evidence>
<evidence type="ECO:0000256" key="11">
    <source>
        <dbReference type="ARBA" id="ARBA00022801"/>
    </source>
</evidence>
<comment type="pathway">
    <text evidence="5 15">Amino-acid biosynthesis; L-histidine biosynthesis; L-histidine from 5-phospho-alpha-D-ribose 1-diphosphate: step 2/9.</text>
</comment>
<dbReference type="Pfam" id="PF01502">
    <property type="entry name" value="PRA-CH"/>
    <property type="match status" value="1"/>
</dbReference>
<dbReference type="UniPathway" id="UPA00031">
    <property type="reaction ID" value="UER00007"/>
</dbReference>
<evidence type="ECO:0000313" key="17">
    <source>
        <dbReference type="EMBL" id="HGI31498.1"/>
    </source>
</evidence>
<evidence type="ECO:0000259" key="16">
    <source>
        <dbReference type="Pfam" id="PF01502"/>
    </source>
</evidence>
<protein>
    <recommendedName>
        <fullName evidence="15">Histidine biosynthesis bifunctional protein HisIE</fullName>
    </recommendedName>
    <domain>
        <recommendedName>
            <fullName evidence="15">Phosphoribosyl-AMP cyclohydrolase</fullName>
            <shortName evidence="15">PRA-CH</shortName>
            <ecNumber evidence="15">3.5.4.19</ecNumber>
        </recommendedName>
    </domain>
    <domain>
        <recommendedName>
            <fullName evidence="15">Phosphoribosyl-ATP pyrophosphatase</fullName>
            <shortName evidence="15">PRA-PH</shortName>
            <ecNumber evidence="15">3.6.1.31</ecNumber>
        </recommendedName>
    </domain>
</protein>
<evidence type="ECO:0000256" key="7">
    <source>
        <dbReference type="ARBA" id="ARBA00008299"/>
    </source>
</evidence>
<dbReference type="PANTHER" id="PTHR42945">
    <property type="entry name" value="HISTIDINE BIOSYNTHESIS BIFUNCTIONAL PROTEIN"/>
    <property type="match status" value="1"/>
</dbReference>
<keyword evidence="11 15" id="KW-0378">Hydrolase</keyword>
<comment type="catalytic activity">
    <reaction evidence="2 15">
        <text>1-(5-phospho-beta-D-ribosyl)-ATP + H2O = 1-(5-phospho-beta-D-ribosyl)-5'-AMP + diphosphate + H(+)</text>
        <dbReference type="Rhea" id="RHEA:22828"/>
        <dbReference type="ChEBI" id="CHEBI:15377"/>
        <dbReference type="ChEBI" id="CHEBI:15378"/>
        <dbReference type="ChEBI" id="CHEBI:33019"/>
        <dbReference type="ChEBI" id="CHEBI:59457"/>
        <dbReference type="ChEBI" id="CHEBI:73183"/>
        <dbReference type="EC" id="3.6.1.31"/>
    </reaction>
</comment>
<comment type="similarity">
    <text evidence="7 15">In the N-terminal section; belongs to the PRA-CH family.</text>
</comment>
<dbReference type="GO" id="GO:0005524">
    <property type="term" value="F:ATP binding"/>
    <property type="evidence" value="ECO:0007669"/>
    <property type="project" value="UniProtKB-KW"/>
</dbReference>
<dbReference type="HAMAP" id="MF_01020">
    <property type="entry name" value="HisE"/>
    <property type="match status" value="1"/>
</dbReference>
<dbReference type="NCBIfam" id="NF000768">
    <property type="entry name" value="PRK00051.1"/>
    <property type="match status" value="1"/>
</dbReference>
<dbReference type="Gene3D" id="1.10.287.1080">
    <property type="entry name" value="MazG-like"/>
    <property type="match status" value="1"/>
</dbReference>
<comment type="catalytic activity">
    <reaction evidence="1 15">
        <text>1-(5-phospho-beta-D-ribosyl)-5'-AMP + H2O = 1-(5-phospho-beta-D-ribosyl)-5-[(5-phospho-beta-D-ribosylamino)methylideneamino]imidazole-4-carboxamide</text>
        <dbReference type="Rhea" id="RHEA:20049"/>
        <dbReference type="ChEBI" id="CHEBI:15377"/>
        <dbReference type="ChEBI" id="CHEBI:58435"/>
        <dbReference type="ChEBI" id="CHEBI:59457"/>
        <dbReference type="EC" id="3.5.4.19"/>
    </reaction>
</comment>
<dbReference type="SUPFAM" id="SSF101386">
    <property type="entry name" value="all-alpha NTP pyrophosphatases"/>
    <property type="match status" value="1"/>
</dbReference>
<feature type="region of interest" description="Phosphoribosyl-AMP cyclohydrolase" evidence="15">
    <location>
        <begin position="1"/>
        <end position="125"/>
    </location>
</feature>
<dbReference type="InterPro" id="IPR002496">
    <property type="entry name" value="PRib_AMP_CycHydrolase_dom"/>
</dbReference>
<dbReference type="InterPro" id="IPR008179">
    <property type="entry name" value="HisE"/>
</dbReference>
<feature type="region of interest" description="Phosphoribosyl-ATP pyrophosphohydrolase" evidence="15">
    <location>
        <begin position="126"/>
        <end position="224"/>
    </location>
</feature>